<dbReference type="CDD" id="cd00637">
    <property type="entry name" value="7tm_classA_rhodopsin-like"/>
    <property type="match status" value="1"/>
</dbReference>
<reference evidence="11" key="1">
    <citation type="submission" date="2023-06" db="EMBL/GenBank/DDBJ databases">
        <title>Genomic analysis of the entomopathogenic nematode Steinernema hermaphroditum.</title>
        <authorList>
            <person name="Schwarz E.M."/>
            <person name="Heppert J.K."/>
            <person name="Baniya A."/>
            <person name="Schwartz H.T."/>
            <person name="Tan C.-H."/>
            <person name="Antoshechkin I."/>
            <person name="Sternberg P.W."/>
            <person name="Goodrich-Blair H."/>
            <person name="Dillman A.R."/>
        </authorList>
    </citation>
    <scope>NUCLEOTIDE SEQUENCE</scope>
    <source>
        <strain evidence="11">PS9179</strain>
        <tissue evidence="11">Whole animal</tissue>
    </source>
</reference>
<dbReference type="InterPro" id="IPR019424">
    <property type="entry name" value="7TM_GPCR_Srsx"/>
</dbReference>
<dbReference type="Pfam" id="PF10320">
    <property type="entry name" value="7TM_GPCR_Srsx"/>
    <property type="match status" value="1"/>
</dbReference>
<proteinExistence type="predicted"/>
<evidence type="ECO:0000256" key="9">
    <source>
        <dbReference type="SAM" id="Phobius"/>
    </source>
</evidence>
<dbReference type="PRINTS" id="PR00237">
    <property type="entry name" value="GPCRRHODOPSN"/>
</dbReference>
<dbReference type="GO" id="GO:0005886">
    <property type="term" value="C:plasma membrane"/>
    <property type="evidence" value="ECO:0007669"/>
    <property type="project" value="UniProtKB-SubCell"/>
</dbReference>
<evidence type="ECO:0000256" key="2">
    <source>
        <dbReference type="ARBA" id="ARBA00022475"/>
    </source>
</evidence>
<dbReference type="SUPFAM" id="SSF81321">
    <property type="entry name" value="Family A G protein-coupled receptor-like"/>
    <property type="match status" value="1"/>
</dbReference>
<dbReference type="AlphaFoldDB" id="A0AA39LRH5"/>
<evidence type="ECO:0000256" key="7">
    <source>
        <dbReference type="ARBA" id="ARBA00023170"/>
    </source>
</evidence>
<dbReference type="PANTHER" id="PTHR24228:SF59">
    <property type="entry name" value="NEUROPEPTIDE RECEPTOR 15"/>
    <property type="match status" value="1"/>
</dbReference>
<dbReference type="PROSITE" id="PS50262">
    <property type="entry name" value="G_PROTEIN_RECEP_F1_2"/>
    <property type="match status" value="1"/>
</dbReference>
<comment type="caution">
    <text evidence="11">The sequence shown here is derived from an EMBL/GenBank/DDBJ whole genome shotgun (WGS) entry which is preliminary data.</text>
</comment>
<keyword evidence="2" id="KW-1003">Cell membrane</keyword>
<keyword evidence="3 9" id="KW-0812">Transmembrane</keyword>
<dbReference type="Gene3D" id="1.20.1070.10">
    <property type="entry name" value="Rhodopsin 7-helix transmembrane proteins"/>
    <property type="match status" value="1"/>
</dbReference>
<evidence type="ECO:0000313" key="11">
    <source>
        <dbReference type="EMBL" id="KAK0406893.1"/>
    </source>
</evidence>
<dbReference type="Proteomes" id="UP001175271">
    <property type="component" value="Unassembled WGS sequence"/>
</dbReference>
<comment type="subcellular location">
    <subcellularLocation>
        <location evidence="1">Cell membrane</location>
        <topology evidence="1">Multi-pass membrane protein</topology>
    </subcellularLocation>
</comment>
<feature type="transmembrane region" description="Helical" evidence="9">
    <location>
        <begin position="15"/>
        <end position="37"/>
    </location>
</feature>
<dbReference type="GO" id="GO:0004930">
    <property type="term" value="F:G protein-coupled receptor activity"/>
    <property type="evidence" value="ECO:0007669"/>
    <property type="project" value="UniProtKB-KW"/>
</dbReference>
<keyword evidence="5" id="KW-0297">G-protein coupled receptor</keyword>
<dbReference type="PANTHER" id="PTHR24228">
    <property type="entry name" value="B2 BRADYKININ RECEPTOR/ANGIOTENSIN II RECEPTOR"/>
    <property type="match status" value="1"/>
</dbReference>
<evidence type="ECO:0000256" key="6">
    <source>
        <dbReference type="ARBA" id="ARBA00023136"/>
    </source>
</evidence>
<gene>
    <name evidence="11" type="ORF">QR680_018875</name>
</gene>
<feature type="transmembrane region" description="Helical" evidence="9">
    <location>
        <begin position="94"/>
        <end position="113"/>
    </location>
</feature>
<dbReference type="InterPro" id="IPR000276">
    <property type="entry name" value="GPCR_Rhodpsn"/>
</dbReference>
<feature type="transmembrane region" description="Helical" evidence="9">
    <location>
        <begin position="49"/>
        <end position="74"/>
    </location>
</feature>
<evidence type="ECO:0000256" key="5">
    <source>
        <dbReference type="ARBA" id="ARBA00023040"/>
    </source>
</evidence>
<dbReference type="InterPro" id="IPR017452">
    <property type="entry name" value="GPCR_Rhodpsn_7TM"/>
</dbReference>
<dbReference type="EMBL" id="JAUCMV010000004">
    <property type="protein sequence ID" value="KAK0406893.1"/>
    <property type="molecule type" value="Genomic_DNA"/>
</dbReference>
<keyword evidence="7" id="KW-0675">Receptor</keyword>
<evidence type="ECO:0000256" key="3">
    <source>
        <dbReference type="ARBA" id="ARBA00022692"/>
    </source>
</evidence>
<organism evidence="11 12">
    <name type="scientific">Steinernema hermaphroditum</name>
    <dbReference type="NCBI Taxonomy" id="289476"/>
    <lineage>
        <taxon>Eukaryota</taxon>
        <taxon>Metazoa</taxon>
        <taxon>Ecdysozoa</taxon>
        <taxon>Nematoda</taxon>
        <taxon>Chromadorea</taxon>
        <taxon>Rhabditida</taxon>
        <taxon>Tylenchina</taxon>
        <taxon>Panagrolaimomorpha</taxon>
        <taxon>Strongyloidoidea</taxon>
        <taxon>Steinernematidae</taxon>
        <taxon>Steinernema</taxon>
    </lineage>
</organism>
<evidence type="ECO:0000313" key="12">
    <source>
        <dbReference type="Proteomes" id="UP001175271"/>
    </source>
</evidence>
<keyword evidence="6 9" id="KW-0472">Membrane</keyword>
<evidence type="ECO:0000256" key="4">
    <source>
        <dbReference type="ARBA" id="ARBA00022989"/>
    </source>
</evidence>
<evidence type="ECO:0000259" key="10">
    <source>
        <dbReference type="PROSITE" id="PS50262"/>
    </source>
</evidence>
<name>A0AA39LRH5_9BILA</name>
<feature type="transmembrane region" description="Helical" evidence="9">
    <location>
        <begin position="169"/>
        <end position="194"/>
    </location>
</feature>
<protein>
    <recommendedName>
        <fullName evidence="10">G-protein coupled receptors family 1 profile domain-containing protein</fullName>
    </recommendedName>
</protein>
<evidence type="ECO:0000256" key="1">
    <source>
        <dbReference type="ARBA" id="ARBA00004651"/>
    </source>
</evidence>
<feature type="domain" description="G-protein coupled receptors family 1 profile" evidence="10">
    <location>
        <begin position="28"/>
        <end position="265"/>
    </location>
</feature>
<evidence type="ECO:0000256" key="8">
    <source>
        <dbReference type="ARBA" id="ARBA00023224"/>
    </source>
</evidence>
<keyword evidence="4 9" id="KW-1133">Transmembrane helix</keyword>
<accession>A0AA39LRH5</accession>
<sequence length="296" mass="33018">MSSVAVALEQSISLFVYRCLACPIAVFGNLIIVILILKSPTMRREKFNILLVQLAAGDVILGLGLGFKALQYLVIPYGGHTTLSCTLLSTPTLLGSYVSQMTMLLIAIDRVVIVKKALVRYRSTYFYILRAMISFGVVFVATVTQFLSLDGSAHIALCSLAMAWHPTYMAIYSFTMPIVNMVVVAFYLYAIWVYKTELQGARTNVTYFYQTVISVILAYSVLSCVPKWVFAILQLANVKHDWVAYVAVSIGITEGANSILNIFVYGFSHRDIRKEIKQYLAQTAKVQPQSTSRRTQ</sequence>
<dbReference type="SMART" id="SM01381">
    <property type="entry name" value="7TM_GPCR_Srsx"/>
    <property type="match status" value="1"/>
</dbReference>
<feature type="transmembrane region" description="Helical" evidence="9">
    <location>
        <begin position="242"/>
        <end position="267"/>
    </location>
</feature>
<feature type="transmembrane region" description="Helical" evidence="9">
    <location>
        <begin position="125"/>
        <end position="149"/>
    </location>
</feature>
<keyword evidence="12" id="KW-1185">Reference proteome</keyword>
<feature type="transmembrane region" description="Helical" evidence="9">
    <location>
        <begin position="206"/>
        <end position="230"/>
    </location>
</feature>
<keyword evidence="8" id="KW-0807">Transducer</keyword>